<dbReference type="OrthoDB" id="21625at2759"/>
<dbReference type="EMBL" id="BRXU01000047">
    <property type="protein sequence ID" value="GLC61483.1"/>
    <property type="molecule type" value="Genomic_DNA"/>
</dbReference>
<evidence type="ECO:0000256" key="1">
    <source>
        <dbReference type="SAM" id="Coils"/>
    </source>
</evidence>
<feature type="compositionally biased region" description="Pro residues" evidence="2">
    <location>
        <begin position="123"/>
        <end position="132"/>
    </location>
</feature>
<dbReference type="GO" id="GO:1903259">
    <property type="term" value="P:exon-exon junction complex disassembly"/>
    <property type="evidence" value="ECO:0007669"/>
    <property type="project" value="InterPro"/>
</dbReference>
<dbReference type="PANTHER" id="PTHR22959:SF0">
    <property type="entry name" value="PARTNER OF Y14 AND MAGO"/>
    <property type="match status" value="1"/>
</dbReference>
<dbReference type="Pfam" id="PF09282">
    <property type="entry name" value="Mago-bind"/>
    <property type="match status" value="1"/>
</dbReference>
<dbReference type="InterPro" id="IPR036348">
    <property type="entry name" value="WIBG_N_sf"/>
</dbReference>
<dbReference type="Proteomes" id="UP001165080">
    <property type="component" value="Unassembled WGS sequence"/>
</dbReference>
<evidence type="ECO:0000313" key="4">
    <source>
        <dbReference type="EMBL" id="GLC61483.1"/>
    </source>
</evidence>
<evidence type="ECO:0000259" key="3">
    <source>
        <dbReference type="SMART" id="SM01273"/>
    </source>
</evidence>
<keyword evidence="5" id="KW-1185">Reference proteome</keyword>
<dbReference type="InterPro" id="IPR039333">
    <property type="entry name" value="PYM1"/>
</dbReference>
<feature type="domain" description="WIBG Mago-binding" evidence="3">
    <location>
        <begin position="14"/>
        <end position="40"/>
    </location>
</feature>
<comment type="caution">
    <text evidence="4">The sequence shown here is derived from an EMBL/GenBank/DDBJ whole genome shotgun (WGS) entry which is preliminary data.</text>
</comment>
<dbReference type="PANTHER" id="PTHR22959">
    <property type="entry name" value="PYM PROTEIN"/>
    <property type="match status" value="1"/>
</dbReference>
<feature type="compositionally biased region" description="Low complexity" evidence="2">
    <location>
        <begin position="70"/>
        <end position="122"/>
    </location>
</feature>
<feature type="region of interest" description="Disordered" evidence="2">
    <location>
        <begin position="39"/>
        <end position="135"/>
    </location>
</feature>
<name>A0A9W6F9P6_9CHLO</name>
<reference evidence="4 5" key="1">
    <citation type="journal article" date="2023" name="Commun. Biol.">
        <title>Reorganization of the ancestral sex-determining regions during the evolution of trioecy in Pleodorina starrii.</title>
        <authorList>
            <person name="Takahashi K."/>
            <person name="Suzuki S."/>
            <person name="Kawai-Toyooka H."/>
            <person name="Yamamoto K."/>
            <person name="Hamaji T."/>
            <person name="Ootsuki R."/>
            <person name="Yamaguchi H."/>
            <person name="Kawachi M."/>
            <person name="Higashiyama T."/>
            <person name="Nozaki H."/>
        </authorList>
    </citation>
    <scope>NUCLEOTIDE SEQUENCE [LARGE SCALE GENOMIC DNA]</scope>
    <source>
        <strain evidence="4 5">NIES-4479</strain>
    </source>
</reference>
<gene>
    <name evidence="4" type="primary">PLEST010886</name>
    <name evidence="4" type="ORF">PLESTB_001761500</name>
</gene>
<keyword evidence="1" id="KW-0175">Coiled coil</keyword>
<proteinExistence type="predicted"/>
<sequence length="198" mass="20872">MSRKLTEASVLETGEKVIAGSVRPDGTVRKERRIRAGYVPQDEQPVYQSRGTLAKQNVPTCPGMDEAEVAALKQQAAKGKKPSSAASQAPKPKPAPASRSTATAAPSTSAAVAAAPLPAAAAPQPPAAVPPLEPEDAKVALEKQIRNLKKKIRQCSDLAEKKQAGAALDTDQEEKLARSAAWELEVQQLEAELGKLRV</sequence>
<organism evidence="4 5">
    <name type="scientific">Pleodorina starrii</name>
    <dbReference type="NCBI Taxonomy" id="330485"/>
    <lineage>
        <taxon>Eukaryota</taxon>
        <taxon>Viridiplantae</taxon>
        <taxon>Chlorophyta</taxon>
        <taxon>core chlorophytes</taxon>
        <taxon>Chlorophyceae</taxon>
        <taxon>CS clade</taxon>
        <taxon>Chlamydomonadales</taxon>
        <taxon>Volvocaceae</taxon>
        <taxon>Pleodorina</taxon>
    </lineage>
</organism>
<dbReference type="SMART" id="SM01273">
    <property type="entry name" value="Mago-bind"/>
    <property type="match status" value="1"/>
</dbReference>
<dbReference type="GO" id="GO:0035145">
    <property type="term" value="C:exon-exon junction complex"/>
    <property type="evidence" value="ECO:0007669"/>
    <property type="project" value="TreeGrafter"/>
</dbReference>
<dbReference type="GO" id="GO:0005737">
    <property type="term" value="C:cytoplasm"/>
    <property type="evidence" value="ECO:0007669"/>
    <property type="project" value="TreeGrafter"/>
</dbReference>
<evidence type="ECO:0000256" key="2">
    <source>
        <dbReference type="SAM" id="MobiDB-lite"/>
    </source>
</evidence>
<protein>
    <recommendedName>
        <fullName evidence="3">WIBG Mago-binding domain-containing protein</fullName>
    </recommendedName>
</protein>
<feature type="coiled-coil region" evidence="1">
    <location>
        <begin position="138"/>
        <end position="192"/>
    </location>
</feature>
<evidence type="ECO:0000313" key="5">
    <source>
        <dbReference type="Proteomes" id="UP001165080"/>
    </source>
</evidence>
<dbReference type="SUPFAM" id="SSF101931">
    <property type="entry name" value="Pym (Within the bgcn gene intron protein, WIBG), N-terminal domain"/>
    <property type="match status" value="1"/>
</dbReference>
<accession>A0A9W6F9P6</accession>
<dbReference type="AlphaFoldDB" id="A0A9W6F9P6"/>
<dbReference type="InterPro" id="IPR015362">
    <property type="entry name" value="WIBG_mago-bd"/>
</dbReference>
<feature type="compositionally biased region" description="Polar residues" evidence="2">
    <location>
        <begin position="46"/>
        <end position="59"/>
    </location>
</feature>
<dbReference type="GO" id="GO:0003723">
    <property type="term" value="F:RNA binding"/>
    <property type="evidence" value="ECO:0007669"/>
    <property type="project" value="TreeGrafter"/>
</dbReference>